<evidence type="ECO:0000313" key="1">
    <source>
        <dbReference type="EMBL" id="ACS43546.1"/>
    </source>
</evidence>
<keyword evidence="1" id="KW-0614">Plasmid</keyword>
<protein>
    <submittedName>
        <fullName evidence="1">Uncharacterized protein</fullName>
    </submittedName>
</protein>
<dbReference type="Proteomes" id="UP000009081">
    <property type="component" value="Plasmid megaplasmid"/>
</dbReference>
<dbReference type="AlphaFoldDB" id="C5B514"/>
<sequence>MIVVSPIDHAVLHAAILEIAGGKVLLRPTTAPGPDGSRLYGIRLADGDFARICVDAKGEADFTVFDRHLRRFVADLHVASGMVVGSVGGMTLEGQVSCGGIDVGDLVGALCEAVAFADGAFDFSYGRRLAQAA</sequence>
<dbReference type="KEGG" id="mea:Mex_2p0702"/>
<dbReference type="HOGENOM" id="CLU_1904259_0_0_5"/>
<reference evidence="1 2" key="1">
    <citation type="journal article" date="2009" name="PLoS ONE">
        <title>Methylobacterium genome sequences: a reference blueprint to investigate microbial metabolism of C1 compounds from natural and industrial sources.</title>
        <authorList>
            <person name="Vuilleumier S."/>
            <person name="Chistoserdova L."/>
            <person name="Lee M.-C."/>
            <person name="Bringel F."/>
            <person name="Lajus A."/>
            <person name="Zhou Y."/>
            <person name="Gourion B."/>
            <person name="Barbe V."/>
            <person name="Chang J."/>
            <person name="Cruveiller S."/>
            <person name="Dossat C."/>
            <person name="Gillett W."/>
            <person name="Gruffaz C."/>
            <person name="Haugen E."/>
            <person name="Hourcade E."/>
            <person name="Levy R."/>
            <person name="Mangenot S."/>
            <person name="Muller E."/>
            <person name="Nadalig T."/>
            <person name="Pagni M."/>
            <person name="Penny C."/>
            <person name="Peyraud R."/>
            <person name="Robinson D.G."/>
            <person name="Roche D."/>
            <person name="Rouy Z."/>
            <person name="Saenampechek C."/>
            <person name="Salvignol G."/>
            <person name="Vallenet D."/>
            <person name="Wu Z."/>
            <person name="Marx C.J."/>
            <person name="Vorholt J.A."/>
            <person name="Olson M.V."/>
            <person name="Kaul R."/>
            <person name="Weissenbach J."/>
            <person name="Medigue C."/>
            <person name="Lidstrom M.E."/>
        </authorList>
    </citation>
    <scope>NUCLEOTIDE SEQUENCE [LARGE SCALE GENOMIC DNA]</scope>
    <source>
        <strain evidence="2">ATCC 14718 / DSM 1338 / JCM 2805 / NCIMB 9133 / AM1</strain>
    </source>
</reference>
<dbReference type="EMBL" id="CP001511">
    <property type="protein sequence ID" value="ACS43546.1"/>
    <property type="molecule type" value="Genomic_DNA"/>
</dbReference>
<gene>
    <name evidence="1" type="ordered locus">MexAM1_META2p0702</name>
</gene>
<accession>C5B514</accession>
<geneLocation type="plasmid" evidence="1 2">
    <name>megaplasmid</name>
</geneLocation>
<keyword evidence="2" id="KW-1185">Reference proteome</keyword>
<name>C5B514_METEA</name>
<evidence type="ECO:0000313" key="2">
    <source>
        <dbReference type="Proteomes" id="UP000009081"/>
    </source>
</evidence>
<organism evidence="1 2">
    <name type="scientific">Methylorubrum extorquens (strain ATCC 14718 / DSM 1338 / JCM 2805 / NCIMB 9133 / AM1)</name>
    <name type="common">Methylobacterium extorquens</name>
    <dbReference type="NCBI Taxonomy" id="272630"/>
    <lineage>
        <taxon>Bacteria</taxon>
        <taxon>Pseudomonadati</taxon>
        <taxon>Pseudomonadota</taxon>
        <taxon>Alphaproteobacteria</taxon>
        <taxon>Hyphomicrobiales</taxon>
        <taxon>Methylobacteriaceae</taxon>
        <taxon>Methylorubrum</taxon>
    </lineage>
</organism>
<proteinExistence type="predicted"/>